<dbReference type="STRING" id="1803665.GCA_001641335_05388"/>
<dbReference type="AlphaFoldDB" id="A0A560DP84"/>
<gene>
    <name evidence="1" type="ORF">FBZ96_105598</name>
</gene>
<reference evidence="1 2" key="1">
    <citation type="submission" date="2019-06" db="EMBL/GenBank/DDBJ databases">
        <title>Genomic Encyclopedia of Type Strains, Phase IV (KMG-V): Genome sequencing to study the core and pangenomes of soil and plant-associated prokaryotes.</title>
        <authorList>
            <person name="Whitman W."/>
        </authorList>
    </citation>
    <scope>NUCLEOTIDE SEQUENCE [LARGE SCALE GENOMIC DNA]</scope>
    <source>
        <strain evidence="1 2">BR 510</strain>
    </source>
</reference>
<protein>
    <submittedName>
        <fullName evidence="1">Uncharacterized protein</fullName>
    </submittedName>
</protein>
<dbReference type="EMBL" id="VITK01000005">
    <property type="protein sequence ID" value="TWA98919.1"/>
    <property type="molecule type" value="Genomic_DNA"/>
</dbReference>
<comment type="caution">
    <text evidence="1">The sequence shown here is derived from an EMBL/GenBank/DDBJ whole genome shotgun (WGS) entry which is preliminary data.</text>
</comment>
<dbReference type="Proteomes" id="UP000319949">
    <property type="component" value="Unassembled WGS sequence"/>
</dbReference>
<sequence>MLAGAPTRWATMPLAVMRMLLTREASMGNELDLASCKLHPERKAVLGEVHAWPFASLVSSFGMVRFVFLAKGDDAANDRGRFIEFCR</sequence>
<accession>A0A560DP84</accession>
<evidence type="ECO:0000313" key="2">
    <source>
        <dbReference type="Proteomes" id="UP000319949"/>
    </source>
</evidence>
<name>A0A560DP84_9BRAD</name>
<proteinExistence type="predicted"/>
<organism evidence="1 2">
    <name type="scientific">Bradyrhizobium stylosanthis</name>
    <dbReference type="NCBI Taxonomy" id="1803665"/>
    <lineage>
        <taxon>Bacteria</taxon>
        <taxon>Pseudomonadati</taxon>
        <taxon>Pseudomonadota</taxon>
        <taxon>Alphaproteobacteria</taxon>
        <taxon>Hyphomicrobiales</taxon>
        <taxon>Nitrobacteraceae</taxon>
        <taxon>Bradyrhizobium</taxon>
    </lineage>
</organism>
<evidence type="ECO:0000313" key="1">
    <source>
        <dbReference type="EMBL" id="TWA98919.1"/>
    </source>
</evidence>
<keyword evidence="2" id="KW-1185">Reference proteome</keyword>